<feature type="region of interest" description="Disordered" evidence="1">
    <location>
        <begin position="58"/>
        <end position="78"/>
    </location>
</feature>
<dbReference type="KEGG" id="moc:BB934_15275"/>
<evidence type="ECO:0000313" key="2">
    <source>
        <dbReference type="EMBL" id="ANY79412.1"/>
    </source>
</evidence>
<evidence type="ECO:0008006" key="3">
    <source>
        <dbReference type="Google" id="ProtNLM"/>
    </source>
</evidence>
<evidence type="ECO:0000256" key="1">
    <source>
        <dbReference type="SAM" id="MobiDB-lite"/>
    </source>
</evidence>
<protein>
    <recommendedName>
        <fullName evidence="3">Ferrous iron transport protein A</fullName>
    </recommendedName>
</protein>
<dbReference type="AlphaFoldDB" id="A0A1B2EHS1"/>
<dbReference type="OrthoDB" id="8455641at2"/>
<gene>
    <name evidence="2" type="ORF">BB934_15275</name>
</gene>
<feature type="compositionally biased region" description="Basic and acidic residues" evidence="1">
    <location>
        <begin position="65"/>
        <end position="78"/>
    </location>
</feature>
<name>A0A1B2EHS1_9HYPH</name>
<proteinExistence type="predicted"/>
<sequence>MTSHKFKVGDRVRLVKLASTNTVEAFLNMVAATDVTKIDDTWEITRLLPADGSGFQYHVRGTQEGPDRLVREEQLQAA</sequence>
<dbReference type="EMBL" id="CP016616">
    <property type="protein sequence ID" value="ANY79412.1"/>
    <property type="molecule type" value="Genomic_DNA"/>
</dbReference>
<dbReference type="RefSeq" id="WP_099510422.1">
    <property type="nucleotide sequence ID" value="NZ_CP016616.1"/>
</dbReference>
<accession>A0A1B2EHS1</accession>
<reference evidence="2" key="1">
    <citation type="submission" date="2016-07" db="EMBL/GenBank/DDBJ databases">
        <title>Microvirga ossetica sp. nov. a new species of rhizobia isolated from root nodules of the legume species Vicia alpestris Steven originated from North Ossetia region in the Caucasus.</title>
        <authorList>
            <person name="Safronova V.I."/>
            <person name="Kuznetsova I.G."/>
            <person name="Sazanova A.L."/>
            <person name="Belimov A."/>
            <person name="Andronov E."/>
            <person name="Osledkin Y.S."/>
            <person name="Onishchuk O.P."/>
            <person name="Kurchak O.N."/>
            <person name="Shaposhnikov A.I."/>
            <person name="Willems A."/>
            <person name="Tikhonovich I.A."/>
        </authorList>
    </citation>
    <scope>NUCLEOTIDE SEQUENCE [LARGE SCALE GENOMIC DNA]</scope>
    <source>
        <strain evidence="2">V5/3M</strain>
    </source>
</reference>
<organism evidence="2">
    <name type="scientific">Microvirga ossetica</name>
    <dbReference type="NCBI Taxonomy" id="1882682"/>
    <lineage>
        <taxon>Bacteria</taxon>
        <taxon>Pseudomonadati</taxon>
        <taxon>Pseudomonadota</taxon>
        <taxon>Alphaproteobacteria</taxon>
        <taxon>Hyphomicrobiales</taxon>
        <taxon>Methylobacteriaceae</taxon>
        <taxon>Microvirga</taxon>
    </lineage>
</organism>